<dbReference type="InterPro" id="IPR022121">
    <property type="entry name" value="Peptidase_M73_camelysin"/>
</dbReference>
<organism evidence="2 3">
    <name type="scientific">Candidatus Curtissbacteria bacterium GW2011_GWA1_41_11</name>
    <dbReference type="NCBI Taxonomy" id="1618409"/>
    <lineage>
        <taxon>Bacteria</taxon>
        <taxon>Candidatus Curtissiibacteriota</taxon>
    </lineage>
</organism>
<reference evidence="2 3" key="1">
    <citation type="journal article" date="2015" name="Nature">
        <title>rRNA introns, odd ribosomes, and small enigmatic genomes across a large radiation of phyla.</title>
        <authorList>
            <person name="Brown C.T."/>
            <person name="Hug L.A."/>
            <person name="Thomas B.C."/>
            <person name="Sharon I."/>
            <person name="Castelle C.J."/>
            <person name="Singh A."/>
            <person name="Wilkins M.J."/>
            <person name="Williams K.H."/>
            <person name="Banfield J.F."/>
        </authorList>
    </citation>
    <scope>NUCLEOTIDE SEQUENCE [LARGE SCALE GENOMIC DNA]</scope>
</reference>
<feature type="signal peptide" evidence="1">
    <location>
        <begin position="1"/>
        <end position="29"/>
    </location>
</feature>
<feature type="chain" id="PRO_5002534612" description="Camelysin metallo-endopeptidase" evidence="1">
    <location>
        <begin position="30"/>
        <end position="192"/>
    </location>
</feature>
<dbReference type="InterPro" id="IPR023833">
    <property type="entry name" value="Signal_pept_SipW-depend-type"/>
</dbReference>
<keyword evidence="1" id="KW-0732">Signal</keyword>
<accession>A0A0G0UCG0</accession>
<sequence length="192" mass="20264">MGININSKILLSVASIAAAAALVIGATFAFFSDTETSTGNTLGTGTLTIDILDQNADSDFGSETLGTNWQPGEERLVNFDVKNTGSLPINLRGFATGSWNFSPSAGDKVSVTKVEAWNGSSWSTLATGPVTGYFYYSPDGTNNFLYEVAAGDRAQLQLTVELDSSAGDEFQGKTFTATLQAEGKQTNDSTSW</sequence>
<dbReference type="NCBIfam" id="TIGR04088">
    <property type="entry name" value="cognate_SipW"/>
    <property type="match status" value="1"/>
</dbReference>
<gene>
    <name evidence="2" type="ORF">UU34_C0012G0017</name>
</gene>
<dbReference type="Pfam" id="PF12389">
    <property type="entry name" value="Peptidase_M73"/>
    <property type="match status" value="1"/>
</dbReference>
<comment type="caution">
    <text evidence="2">The sequence shown here is derived from an EMBL/GenBank/DDBJ whole genome shotgun (WGS) entry which is preliminary data.</text>
</comment>
<protein>
    <recommendedName>
        <fullName evidence="4">Camelysin metallo-endopeptidase</fullName>
    </recommendedName>
</protein>
<evidence type="ECO:0008006" key="4">
    <source>
        <dbReference type="Google" id="ProtNLM"/>
    </source>
</evidence>
<name>A0A0G0UCG0_9BACT</name>
<dbReference type="EMBL" id="LCAG01000012">
    <property type="protein sequence ID" value="KKR86619.1"/>
    <property type="molecule type" value="Genomic_DNA"/>
</dbReference>
<dbReference type="Proteomes" id="UP000034854">
    <property type="component" value="Unassembled WGS sequence"/>
</dbReference>
<dbReference type="AlphaFoldDB" id="A0A0G0UCG0"/>
<evidence type="ECO:0000313" key="3">
    <source>
        <dbReference type="Proteomes" id="UP000034854"/>
    </source>
</evidence>
<proteinExistence type="predicted"/>
<evidence type="ECO:0000313" key="2">
    <source>
        <dbReference type="EMBL" id="KKR86619.1"/>
    </source>
</evidence>
<evidence type="ECO:0000256" key="1">
    <source>
        <dbReference type="SAM" id="SignalP"/>
    </source>
</evidence>